<evidence type="ECO:0000256" key="5">
    <source>
        <dbReference type="ARBA" id="ARBA00022723"/>
    </source>
</evidence>
<keyword evidence="6 10" id="KW-0274">FAD</keyword>
<dbReference type="AlphaFoldDB" id="D2R0A2"/>
<dbReference type="Proteomes" id="UP000001887">
    <property type="component" value="Chromosome"/>
</dbReference>
<organism evidence="12 13">
    <name type="scientific">Pirellula staleyi (strain ATCC 27377 / DSM 6068 / ICPB 4128)</name>
    <name type="common">Pirella staleyi</name>
    <dbReference type="NCBI Taxonomy" id="530564"/>
    <lineage>
        <taxon>Bacteria</taxon>
        <taxon>Pseudomonadati</taxon>
        <taxon>Planctomycetota</taxon>
        <taxon>Planctomycetia</taxon>
        <taxon>Pirellulales</taxon>
        <taxon>Pirellulaceae</taxon>
        <taxon>Pirellula</taxon>
    </lineage>
</organism>
<evidence type="ECO:0000256" key="3">
    <source>
        <dbReference type="ARBA" id="ARBA00022630"/>
    </source>
</evidence>
<evidence type="ECO:0000256" key="9">
    <source>
        <dbReference type="ARBA" id="ARBA00048540"/>
    </source>
</evidence>
<evidence type="ECO:0000313" key="13">
    <source>
        <dbReference type="Proteomes" id="UP000001887"/>
    </source>
</evidence>
<dbReference type="eggNOG" id="COG1477">
    <property type="taxonomic scope" value="Bacteria"/>
</dbReference>
<keyword evidence="4 10" id="KW-0808">Transferase</keyword>
<dbReference type="HOGENOM" id="CLU_044403_2_1_0"/>
<feature type="binding site" evidence="11">
    <location>
        <position position="195"/>
    </location>
    <ligand>
        <name>Mg(2+)</name>
        <dbReference type="ChEBI" id="CHEBI:18420"/>
    </ligand>
</feature>
<evidence type="ECO:0000256" key="11">
    <source>
        <dbReference type="PIRSR" id="PIRSR006268-2"/>
    </source>
</evidence>
<evidence type="ECO:0000256" key="8">
    <source>
        <dbReference type="ARBA" id="ARBA00031306"/>
    </source>
</evidence>
<dbReference type="KEGG" id="psl:Psta_0073"/>
<keyword evidence="12" id="KW-0449">Lipoprotein</keyword>
<dbReference type="PANTHER" id="PTHR30040">
    <property type="entry name" value="THIAMINE BIOSYNTHESIS LIPOPROTEIN APBE"/>
    <property type="match status" value="1"/>
</dbReference>
<accession>D2R0A2</accession>
<sequence>MPSDESTRTSRREFLTGRSALEAAADVLAGRGELPPPSSVKSQRPTHLLEVAREAMACTWEVILPASEHARGAEGALEALDLVETLEDQLTVFRSHSEVSRLNQTAAREAVLVEGRLFELLAHACRLHEQTGRAFDITSAPLTKCWGFYRREGRVPTADEIAAALDVVGSQHLLLDRDSQTVRFARPGVEINLGAIGKGYTLDRCGELLRQQGVANALLHGGNSSILAIGDRYPPEKSTAPGATEASSNEPRFQGWRVALRHPLKPQQRLAEIRLENEALGTSGTGNQYFHHQGKRYGHILDPRTGQPASGVLSATVIAPSAADADALSTACFVLGLSEATQLITQLGLRALLVTPGPGVEIELHPINLPSDRWTSITE</sequence>
<evidence type="ECO:0000256" key="2">
    <source>
        <dbReference type="ARBA" id="ARBA00016337"/>
    </source>
</evidence>
<dbReference type="EMBL" id="CP001848">
    <property type="protein sequence ID" value="ADB14770.1"/>
    <property type="molecule type" value="Genomic_DNA"/>
</dbReference>
<evidence type="ECO:0000256" key="10">
    <source>
        <dbReference type="PIRNR" id="PIRNR006268"/>
    </source>
</evidence>
<dbReference type="GO" id="GO:0016740">
    <property type="term" value="F:transferase activity"/>
    <property type="evidence" value="ECO:0007669"/>
    <property type="project" value="UniProtKB-UniRule"/>
</dbReference>
<comment type="catalytic activity">
    <reaction evidence="9 10">
        <text>L-threonyl-[protein] + FAD = FMN-L-threonyl-[protein] + AMP + H(+)</text>
        <dbReference type="Rhea" id="RHEA:36847"/>
        <dbReference type="Rhea" id="RHEA-COMP:11060"/>
        <dbReference type="Rhea" id="RHEA-COMP:11061"/>
        <dbReference type="ChEBI" id="CHEBI:15378"/>
        <dbReference type="ChEBI" id="CHEBI:30013"/>
        <dbReference type="ChEBI" id="CHEBI:57692"/>
        <dbReference type="ChEBI" id="CHEBI:74257"/>
        <dbReference type="ChEBI" id="CHEBI:456215"/>
        <dbReference type="EC" id="2.7.1.180"/>
    </reaction>
</comment>
<evidence type="ECO:0000256" key="6">
    <source>
        <dbReference type="ARBA" id="ARBA00022827"/>
    </source>
</evidence>
<gene>
    <name evidence="12" type="ordered locus">Psta_0073</name>
</gene>
<feature type="binding site" evidence="11">
    <location>
        <position position="326"/>
    </location>
    <ligand>
        <name>Mg(2+)</name>
        <dbReference type="ChEBI" id="CHEBI:18420"/>
    </ligand>
</feature>
<feature type="binding site" evidence="11">
    <location>
        <position position="330"/>
    </location>
    <ligand>
        <name>Mg(2+)</name>
        <dbReference type="ChEBI" id="CHEBI:18420"/>
    </ligand>
</feature>
<dbReference type="OrthoDB" id="9778595at2"/>
<dbReference type="Pfam" id="PF02424">
    <property type="entry name" value="ApbE"/>
    <property type="match status" value="1"/>
</dbReference>
<dbReference type="PIRSF" id="PIRSF006268">
    <property type="entry name" value="ApbE"/>
    <property type="match status" value="1"/>
</dbReference>
<dbReference type="GO" id="GO:0046872">
    <property type="term" value="F:metal ion binding"/>
    <property type="evidence" value="ECO:0007669"/>
    <property type="project" value="UniProtKB-UniRule"/>
</dbReference>
<dbReference type="InterPro" id="IPR003374">
    <property type="entry name" value="ApbE-like_sf"/>
</dbReference>
<reference evidence="12 13" key="1">
    <citation type="journal article" date="2009" name="Stand. Genomic Sci.">
        <title>Complete genome sequence of Pirellula staleyi type strain (ATCC 27377).</title>
        <authorList>
            <person name="Clum A."/>
            <person name="Tindall B.J."/>
            <person name="Sikorski J."/>
            <person name="Ivanova N."/>
            <person name="Mavrommatis K."/>
            <person name="Lucas S."/>
            <person name="Glavina del Rio T."/>
            <person name="Nolan M."/>
            <person name="Chen F."/>
            <person name="Tice H."/>
            <person name="Pitluck S."/>
            <person name="Cheng J.F."/>
            <person name="Chertkov O."/>
            <person name="Brettin T."/>
            <person name="Han C."/>
            <person name="Detter J.C."/>
            <person name="Kuske C."/>
            <person name="Bruce D."/>
            <person name="Goodwin L."/>
            <person name="Ovchinikova G."/>
            <person name="Pati A."/>
            <person name="Mikhailova N."/>
            <person name="Chen A."/>
            <person name="Palaniappan K."/>
            <person name="Land M."/>
            <person name="Hauser L."/>
            <person name="Chang Y.J."/>
            <person name="Jeffries C.D."/>
            <person name="Chain P."/>
            <person name="Rohde M."/>
            <person name="Goker M."/>
            <person name="Bristow J."/>
            <person name="Eisen J.A."/>
            <person name="Markowitz V."/>
            <person name="Hugenholtz P."/>
            <person name="Kyrpides N.C."/>
            <person name="Klenk H.P."/>
            <person name="Lapidus A."/>
        </authorList>
    </citation>
    <scope>NUCLEOTIDE SEQUENCE [LARGE SCALE GENOMIC DNA]</scope>
    <source>
        <strain evidence="13">ATCC 27377 / DSM 6068 / ICPB 4128</strain>
    </source>
</reference>
<keyword evidence="5 10" id="KW-0479">Metal-binding</keyword>
<evidence type="ECO:0000313" key="12">
    <source>
        <dbReference type="EMBL" id="ADB14770.1"/>
    </source>
</evidence>
<comment type="similarity">
    <text evidence="10">Belongs to the ApbE family.</text>
</comment>
<evidence type="ECO:0000256" key="4">
    <source>
        <dbReference type="ARBA" id="ARBA00022679"/>
    </source>
</evidence>
<dbReference type="STRING" id="530564.Psta_0073"/>
<dbReference type="SUPFAM" id="SSF143631">
    <property type="entry name" value="ApbE-like"/>
    <property type="match status" value="1"/>
</dbReference>
<dbReference type="EC" id="2.7.1.180" evidence="1 10"/>
<dbReference type="InterPro" id="IPR024932">
    <property type="entry name" value="ApbE"/>
</dbReference>
<dbReference type="Gene3D" id="3.10.520.10">
    <property type="entry name" value="ApbE-like domains"/>
    <property type="match status" value="1"/>
</dbReference>
<comment type="cofactor">
    <cofactor evidence="11">
        <name>Mg(2+)</name>
        <dbReference type="ChEBI" id="CHEBI:18420"/>
    </cofactor>
    <cofactor evidence="11">
        <name>Mn(2+)</name>
        <dbReference type="ChEBI" id="CHEBI:29035"/>
    </cofactor>
    <text evidence="11">Magnesium. Can also use manganese.</text>
</comment>
<protein>
    <recommendedName>
        <fullName evidence="2 10">FAD:protein FMN transferase</fullName>
        <ecNumber evidence="1 10">2.7.1.180</ecNumber>
    </recommendedName>
    <alternativeName>
        <fullName evidence="8 10">Flavin transferase</fullName>
    </alternativeName>
</protein>
<keyword evidence="7 10" id="KW-0460">Magnesium</keyword>
<name>D2R0A2_PIRSD</name>
<dbReference type="PANTHER" id="PTHR30040:SF2">
    <property type="entry name" value="FAD:PROTEIN FMN TRANSFERASE"/>
    <property type="match status" value="1"/>
</dbReference>
<evidence type="ECO:0000256" key="1">
    <source>
        <dbReference type="ARBA" id="ARBA00011955"/>
    </source>
</evidence>
<keyword evidence="3 10" id="KW-0285">Flavoprotein</keyword>
<keyword evidence="13" id="KW-1185">Reference proteome</keyword>
<evidence type="ECO:0000256" key="7">
    <source>
        <dbReference type="ARBA" id="ARBA00022842"/>
    </source>
</evidence>
<proteinExistence type="inferred from homology"/>